<dbReference type="InterPro" id="IPR025536">
    <property type="entry name" value="DUF4422"/>
</dbReference>
<reference evidence="2" key="2">
    <citation type="submission" date="2016-08" db="EMBL/GenBank/DDBJ databases">
        <title>Klebsiella loci capsule.</title>
        <authorList>
            <person name="Holt K.E."/>
            <person name="Thomson N.R."/>
        </authorList>
    </citation>
    <scope>NUCLEOTIDE SEQUENCE</scope>
    <source>
        <strain evidence="2">A-003-I-a-1</strain>
    </source>
</reference>
<accession>A0A1C3SZQ3</accession>
<gene>
    <name evidence="2" type="primary">KL126_00008</name>
</gene>
<evidence type="ECO:0000313" key="2">
    <source>
        <dbReference type="EMBL" id="SCA95703.1"/>
    </source>
</evidence>
<reference evidence="2" key="1">
    <citation type="submission" date="2016-06" db="EMBL/GenBank/DDBJ databases">
        <authorList>
            <person name="Kjaerup R.B."/>
            <person name="Dalgaard T.S."/>
            <person name="Juul-Madsen H.R."/>
        </authorList>
    </citation>
    <scope>NUCLEOTIDE SEQUENCE</scope>
    <source>
        <strain evidence="2">A-003-I-a-1</strain>
    </source>
</reference>
<dbReference type="Pfam" id="PF14393">
    <property type="entry name" value="DUF4422"/>
    <property type="match status" value="1"/>
</dbReference>
<organism evidence="2">
    <name type="scientific">Klebsiella pneumoniae</name>
    <dbReference type="NCBI Taxonomy" id="573"/>
    <lineage>
        <taxon>Bacteria</taxon>
        <taxon>Pseudomonadati</taxon>
        <taxon>Pseudomonadota</taxon>
        <taxon>Gammaproteobacteria</taxon>
        <taxon>Enterobacterales</taxon>
        <taxon>Enterobacteriaceae</taxon>
        <taxon>Klebsiella/Raoultella group</taxon>
        <taxon>Klebsiella</taxon>
        <taxon>Klebsiella pneumoniae complex</taxon>
    </lineage>
</organism>
<protein>
    <recommendedName>
        <fullName evidence="1">DUF4422 domain-containing protein</fullName>
    </recommendedName>
</protein>
<dbReference type="EMBL" id="LT603702">
    <property type="protein sequence ID" value="SCA95703.1"/>
    <property type="molecule type" value="Genomic_DNA"/>
</dbReference>
<evidence type="ECO:0000259" key="1">
    <source>
        <dbReference type="Pfam" id="PF14393"/>
    </source>
</evidence>
<feature type="domain" description="DUF4422" evidence="1">
    <location>
        <begin position="6"/>
        <end position="219"/>
    </location>
</feature>
<sequence>MELIMKIYVVAHKKFNVPSEEIYIPVKVGQAQLSFEQGVSDDTGDNISHLNDTFCEMTALYWIWKNVNILPGEIVGMVHYRRYFKSEKGNFPISKNEINSILSNYDILLPKKRNYYITTVENHYKKAHYWKDMQAVKNILSETNAEYLPYFEKMLSSKKVCLFNMFITKEHLFNAYCDWVFPILIELEKRIDRRTYDKYQNRVIGFIAERLFNVWILKNNNLNVKYVPVYNSEGESFIEKGIGFIKRQYFSKQELS</sequence>
<dbReference type="AlphaFoldDB" id="A0A1C3SZQ3"/>
<name>A0A1C3SZQ3_KLEPN</name>
<proteinExistence type="predicted"/>